<evidence type="ECO:0000313" key="3">
    <source>
        <dbReference type="Proteomes" id="UP000460298"/>
    </source>
</evidence>
<keyword evidence="1" id="KW-0472">Membrane</keyword>
<gene>
    <name evidence="2" type="ORF">F9K24_13680</name>
</gene>
<feature type="transmembrane region" description="Helical" evidence="1">
    <location>
        <begin position="107"/>
        <end position="129"/>
    </location>
</feature>
<dbReference type="Proteomes" id="UP000460298">
    <property type="component" value="Unassembled WGS sequence"/>
</dbReference>
<comment type="caution">
    <text evidence="2">The sequence shown here is derived from an EMBL/GenBank/DDBJ whole genome shotgun (WGS) entry which is preliminary data.</text>
</comment>
<reference evidence="2 3" key="1">
    <citation type="submission" date="2019-10" db="EMBL/GenBank/DDBJ databases">
        <title>Extracellular Electron Transfer in a Candidatus Methanoperedens spp. Enrichment Culture.</title>
        <authorList>
            <person name="Berger S."/>
            <person name="Rangel Shaw D."/>
            <person name="Berben T."/>
            <person name="In 'T Zandt M."/>
            <person name="Frank J."/>
            <person name="Reimann J."/>
            <person name="Jetten M.S.M."/>
            <person name="Welte C.U."/>
        </authorList>
    </citation>
    <scope>NUCLEOTIDE SEQUENCE [LARGE SCALE GENOMIC DNA]</scope>
    <source>
        <strain evidence="2">SB12</strain>
    </source>
</reference>
<evidence type="ECO:0000313" key="2">
    <source>
        <dbReference type="EMBL" id="KAB2931289.1"/>
    </source>
</evidence>
<evidence type="ECO:0000256" key="1">
    <source>
        <dbReference type="SAM" id="Phobius"/>
    </source>
</evidence>
<accession>A0A833LY63</accession>
<keyword evidence="1" id="KW-0812">Transmembrane</keyword>
<sequence length="134" mass="15385">MNEKHLEFIQSVINRMAGNSFQIKNWTVLILTGLFVLSGKENNYGMIYIAIVPVLFFWLLDGYYLYLERCYRGLYNRCLEGDCTDFNLDISADKVNISYFKTLFRPAVLLIYLASIITILSGACVLNHLKSHGV</sequence>
<name>A0A833LY63_9LEPT</name>
<protein>
    <submittedName>
        <fullName evidence="2">Uncharacterized protein</fullName>
    </submittedName>
</protein>
<dbReference type="EMBL" id="WBUI01000014">
    <property type="protein sequence ID" value="KAB2931289.1"/>
    <property type="molecule type" value="Genomic_DNA"/>
</dbReference>
<proteinExistence type="predicted"/>
<feature type="transmembrane region" description="Helical" evidence="1">
    <location>
        <begin position="45"/>
        <end position="67"/>
    </location>
</feature>
<keyword evidence="1" id="KW-1133">Transmembrane helix</keyword>
<dbReference type="AlphaFoldDB" id="A0A833LY63"/>
<organism evidence="2 3">
    <name type="scientific">Leptonema illini</name>
    <dbReference type="NCBI Taxonomy" id="183"/>
    <lineage>
        <taxon>Bacteria</taxon>
        <taxon>Pseudomonadati</taxon>
        <taxon>Spirochaetota</taxon>
        <taxon>Spirochaetia</taxon>
        <taxon>Leptospirales</taxon>
        <taxon>Leptospiraceae</taxon>
        <taxon>Leptonema</taxon>
    </lineage>
</organism>